<dbReference type="EMBL" id="CAJVPP010006898">
    <property type="protein sequence ID" value="CAG8682634.1"/>
    <property type="molecule type" value="Genomic_DNA"/>
</dbReference>
<protein>
    <submittedName>
        <fullName evidence="3">12513_t:CDS:1</fullName>
    </submittedName>
</protein>
<reference evidence="3" key="1">
    <citation type="submission" date="2021-06" db="EMBL/GenBank/DDBJ databases">
        <authorList>
            <person name="Kallberg Y."/>
            <person name="Tangrot J."/>
            <person name="Rosling A."/>
        </authorList>
    </citation>
    <scope>NUCLEOTIDE SEQUENCE</scope>
    <source>
        <strain evidence="3">87-6 pot B 2015</strain>
    </source>
</reference>
<gene>
    <name evidence="3" type="ORF">FMOSSE_LOCUS12970</name>
</gene>
<evidence type="ECO:0000313" key="4">
    <source>
        <dbReference type="Proteomes" id="UP000789375"/>
    </source>
</evidence>
<name>A0A9N9EKH1_FUNMO</name>
<dbReference type="InterPro" id="IPR050100">
    <property type="entry name" value="TRAFAC_GTPase_members"/>
</dbReference>
<evidence type="ECO:0000313" key="3">
    <source>
        <dbReference type="EMBL" id="CAG8682634.1"/>
    </source>
</evidence>
<keyword evidence="4" id="KW-1185">Reference proteome</keyword>
<sequence>NGEFKAGISKNSQTREHAHLAYAHGVKQLIVVIKMDKSWSEERCNEIVKEVSGFIKRTGVKLKEILHGSYRFYLRPELAYRKTSSSSTSSRLQIWWPQKVVSKLVLSRPLKDYLVTTLVLMPNQENSLMYVCSNSKNDLLRKLLPSKL</sequence>
<dbReference type="PANTHER" id="PTHR23115">
    <property type="entry name" value="TRANSLATION FACTOR"/>
    <property type="match status" value="1"/>
</dbReference>
<dbReference type="GO" id="GO:0005525">
    <property type="term" value="F:GTP binding"/>
    <property type="evidence" value="ECO:0007669"/>
    <property type="project" value="UniProtKB-KW"/>
</dbReference>
<feature type="non-terminal residue" evidence="3">
    <location>
        <position position="1"/>
    </location>
</feature>
<dbReference type="SUPFAM" id="SSF52540">
    <property type="entry name" value="P-loop containing nucleoside triphosphate hydrolases"/>
    <property type="match status" value="1"/>
</dbReference>
<evidence type="ECO:0000256" key="1">
    <source>
        <dbReference type="ARBA" id="ARBA00022741"/>
    </source>
</evidence>
<keyword evidence="2" id="KW-0342">GTP-binding</keyword>
<dbReference type="AlphaFoldDB" id="A0A9N9EKH1"/>
<keyword evidence="1" id="KW-0547">Nucleotide-binding</keyword>
<comment type="caution">
    <text evidence="3">The sequence shown here is derived from an EMBL/GenBank/DDBJ whole genome shotgun (WGS) entry which is preliminary data.</text>
</comment>
<evidence type="ECO:0000256" key="2">
    <source>
        <dbReference type="ARBA" id="ARBA00023134"/>
    </source>
</evidence>
<accession>A0A9N9EKH1</accession>
<dbReference type="Proteomes" id="UP000789375">
    <property type="component" value="Unassembled WGS sequence"/>
</dbReference>
<dbReference type="Gene3D" id="3.40.50.300">
    <property type="entry name" value="P-loop containing nucleotide triphosphate hydrolases"/>
    <property type="match status" value="1"/>
</dbReference>
<proteinExistence type="predicted"/>
<dbReference type="InterPro" id="IPR027417">
    <property type="entry name" value="P-loop_NTPase"/>
</dbReference>
<organism evidence="3 4">
    <name type="scientific">Funneliformis mosseae</name>
    <name type="common">Endomycorrhizal fungus</name>
    <name type="synonym">Glomus mosseae</name>
    <dbReference type="NCBI Taxonomy" id="27381"/>
    <lineage>
        <taxon>Eukaryota</taxon>
        <taxon>Fungi</taxon>
        <taxon>Fungi incertae sedis</taxon>
        <taxon>Mucoromycota</taxon>
        <taxon>Glomeromycotina</taxon>
        <taxon>Glomeromycetes</taxon>
        <taxon>Glomerales</taxon>
        <taxon>Glomeraceae</taxon>
        <taxon>Funneliformis</taxon>
    </lineage>
</organism>